<organism evidence="2">
    <name type="scientific">Oryza sativa subsp. japonica</name>
    <name type="common">Rice</name>
    <dbReference type="NCBI Taxonomy" id="39947"/>
    <lineage>
        <taxon>Eukaryota</taxon>
        <taxon>Viridiplantae</taxon>
        <taxon>Streptophyta</taxon>
        <taxon>Embryophyta</taxon>
        <taxon>Tracheophyta</taxon>
        <taxon>Spermatophyta</taxon>
        <taxon>Magnoliopsida</taxon>
        <taxon>Liliopsida</taxon>
        <taxon>Poales</taxon>
        <taxon>Poaceae</taxon>
        <taxon>BOP clade</taxon>
        <taxon>Oryzoideae</taxon>
        <taxon>Oryzeae</taxon>
        <taxon>Oryzinae</taxon>
        <taxon>Oryza</taxon>
        <taxon>Oryza sativa</taxon>
    </lineage>
</organism>
<evidence type="ECO:0000313" key="2">
    <source>
        <dbReference type="EMBL" id="BAD53407.1"/>
    </source>
</evidence>
<evidence type="ECO:0000256" key="1">
    <source>
        <dbReference type="SAM" id="MobiDB-lite"/>
    </source>
</evidence>
<dbReference type="Proteomes" id="UP000817658">
    <property type="component" value="Chromosome 1"/>
</dbReference>
<feature type="compositionally biased region" description="Basic and acidic residues" evidence="1">
    <location>
        <begin position="61"/>
        <end position="76"/>
    </location>
</feature>
<reference evidence="2" key="1">
    <citation type="journal article" date="2002" name="Nature">
        <title>The genome sequence and structure of rice chromosome 1.</title>
        <authorList>
            <person name="Sasaki T."/>
            <person name="Matsumoto T."/>
            <person name="Yamamoto K."/>
            <person name="Sakata K."/>
            <person name="Baba T."/>
            <person name="Katayose Y."/>
            <person name="Wu J."/>
            <person name="Niimura Y."/>
            <person name="Cheng Z."/>
            <person name="Nagamura Y."/>
            <person name="Antonio B.A."/>
            <person name="Kanamori H."/>
            <person name="Hosokawa S."/>
            <person name="Masukawa M."/>
            <person name="Arikawa K."/>
            <person name="Chiden Y."/>
            <person name="Hayashi M."/>
            <person name="Okamoto M."/>
            <person name="Ando T."/>
            <person name="Aoki H."/>
            <person name="Arita K."/>
            <person name="Hamada M."/>
            <person name="Harada C."/>
            <person name="Hijishita S."/>
            <person name="Honda M."/>
            <person name="Ichikawa Y."/>
            <person name="Idonuma A."/>
            <person name="Iijima M."/>
            <person name="Ikeda M."/>
            <person name="Ikeno M."/>
            <person name="Itoh S."/>
            <person name="Itoh T."/>
            <person name="Itoh Y."/>
            <person name="Itoh Y."/>
            <person name="Iwabuchi A."/>
            <person name="Kamiya K."/>
            <person name="Karasawa W."/>
            <person name="Katagiri S."/>
            <person name="Kikuta A."/>
            <person name="Kobayashi N."/>
            <person name="Kono I."/>
            <person name="Machita K."/>
            <person name="Maehara T."/>
            <person name="Mizuno H."/>
            <person name="Mizubayashi T."/>
            <person name="Mukai Y."/>
            <person name="Nagasaki H."/>
            <person name="Nakashima M."/>
            <person name="Nakama Y."/>
            <person name="Nakamichi Y."/>
            <person name="Nakamura M."/>
            <person name="Namiki N."/>
            <person name="Negishi M."/>
            <person name="Ohta I."/>
            <person name="Ono N."/>
            <person name="Saji S."/>
            <person name="Sakai K."/>
            <person name="Shibata M."/>
            <person name="Shimokawa T."/>
            <person name="Shomura A."/>
            <person name="Song J."/>
            <person name="Takazaki Y."/>
            <person name="Terasawa K."/>
            <person name="Tsuji K."/>
            <person name="Waki K."/>
            <person name="Yamagata H."/>
            <person name="Yamane H."/>
            <person name="Yoshiki S."/>
            <person name="Yoshihara R."/>
            <person name="Yukawa K."/>
            <person name="Zhong H."/>
            <person name="Iwama H."/>
            <person name="Endo T."/>
            <person name="Ito H."/>
            <person name="Hahn J.H."/>
            <person name="Kim H.I."/>
            <person name="Eun M.Y."/>
            <person name="Yano M."/>
            <person name="Jiang J."/>
            <person name="Gojobori T."/>
        </authorList>
    </citation>
    <scope>NUCLEOTIDE SEQUENCE [LARGE SCALE GENOMIC DNA]</scope>
</reference>
<feature type="region of interest" description="Disordered" evidence="1">
    <location>
        <begin position="1"/>
        <end position="78"/>
    </location>
</feature>
<protein>
    <submittedName>
        <fullName evidence="2">Uncharacterized protein</fullName>
    </submittedName>
</protein>
<feature type="compositionally biased region" description="Basic and acidic residues" evidence="1">
    <location>
        <begin position="28"/>
        <end position="37"/>
    </location>
</feature>
<feature type="compositionally biased region" description="Basic and acidic residues" evidence="1">
    <location>
        <begin position="44"/>
        <end position="54"/>
    </location>
</feature>
<name>Q5ZAH3_ORYSJ</name>
<sequence>MAAEAEADLGFPATATAGGGGATNPRPAPRESGRGRADSAAGEGRWRGAADRGGGRSGSNWDREGEDRLAASDKPRSWGYSATVEAVEAKATVVVQREPSHDTLVVLVGGV</sequence>
<dbReference type="EMBL" id="AP003492">
    <property type="protein sequence ID" value="BAD53407.1"/>
    <property type="molecule type" value="Genomic_DNA"/>
</dbReference>
<gene>
    <name evidence="2" type="primary">P0712E02.21</name>
</gene>
<proteinExistence type="predicted"/>
<accession>Q5ZAH3</accession>
<dbReference type="AlphaFoldDB" id="Q5ZAH3"/>